<evidence type="ECO:0000256" key="1">
    <source>
        <dbReference type="SAM" id="MobiDB-lite"/>
    </source>
</evidence>
<keyword evidence="2" id="KW-1133">Transmembrane helix</keyword>
<evidence type="ECO:0000256" key="2">
    <source>
        <dbReference type="SAM" id="Phobius"/>
    </source>
</evidence>
<proteinExistence type="predicted"/>
<dbReference type="Proteomes" id="UP000694553">
    <property type="component" value="Unassembled WGS sequence"/>
</dbReference>
<dbReference type="Gene3D" id="3.40.50.1820">
    <property type="entry name" value="alpha/beta hydrolase"/>
    <property type="match status" value="1"/>
</dbReference>
<protein>
    <submittedName>
        <fullName evidence="3">Abhydrolase domain containing 12B</fullName>
    </submittedName>
</protein>
<dbReference type="GO" id="GO:0047372">
    <property type="term" value="F:monoacylglycerol lipase activity"/>
    <property type="evidence" value="ECO:0007669"/>
    <property type="project" value="TreeGrafter"/>
</dbReference>
<sequence>MRRRGGDGDSGPRSDSGDIGRAEGRPGAARHGRAQHSWFPGLRMLLLAPLLTYISVPFLVRLFPSVLTKFVYLNFLAFPFFVDFRQPELLVSNTISLHLTTEPGVTVGVWHTVPGSRGAEAQGKDQRWYEEALADAHPVIIYLHGNGGTRAASHRVQFLKTMGAADFHILALDYRGYGDSSGHPTESGFTTDVLALYDWAKARSGNSSIVFWGHSLGTGIATNAVRKLQEERGVQADAVVLESPYTNIREAAANIPLTKIYRQFPGFEYLILDSLARAGMFFRSDENVKVLGCPLLILHAEDDGVVPPKLGRKVGTCHPGFEPGFGGPKWPERGWPALRRGLGSPARASDRAPAPWQLYETAREAYKDKSKVKFVTFPEKLGLGHDYISFHPELPALVK</sequence>
<dbReference type="SUPFAM" id="SSF53474">
    <property type="entry name" value="alpha/beta-Hydrolases"/>
    <property type="match status" value="1"/>
</dbReference>
<dbReference type="GO" id="GO:0052651">
    <property type="term" value="P:monoacylglycerol catabolic process"/>
    <property type="evidence" value="ECO:0007669"/>
    <property type="project" value="TreeGrafter"/>
</dbReference>
<reference evidence="3" key="3">
    <citation type="submission" date="2025-09" db="UniProtKB">
        <authorList>
            <consortium name="Ensembl"/>
        </authorList>
    </citation>
    <scope>IDENTIFICATION</scope>
</reference>
<feature type="compositionally biased region" description="Basic and acidic residues" evidence="1">
    <location>
        <begin position="1"/>
        <end position="24"/>
    </location>
</feature>
<evidence type="ECO:0000313" key="3">
    <source>
        <dbReference type="Ensembl" id="ENSCMUP00000028267.1"/>
    </source>
</evidence>
<dbReference type="Pfam" id="PF00561">
    <property type="entry name" value="Abhydrolase_1"/>
    <property type="match status" value="1"/>
</dbReference>
<dbReference type="GO" id="GO:0005789">
    <property type="term" value="C:endoplasmic reticulum membrane"/>
    <property type="evidence" value="ECO:0007669"/>
    <property type="project" value="TreeGrafter"/>
</dbReference>
<dbReference type="OMA" id="WWDMVVR"/>
<keyword evidence="2" id="KW-0472">Membrane</keyword>
<keyword evidence="4" id="KW-1185">Reference proteome</keyword>
<dbReference type="InterPro" id="IPR000073">
    <property type="entry name" value="AB_hydrolase_1"/>
</dbReference>
<dbReference type="PANTHER" id="PTHR12277:SF69">
    <property type="entry name" value="PROTEIN ABHD12B"/>
    <property type="match status" value="1"/>
</dbReference>
<dbReference type="Ensembl" id="ENSCMUT00000033409.1">
    <property type="protein sequence ID" value="ENSCMUP00000028267.1"/>
    <property type="gene ID" value="ENSCMUG00000015029.2"/>
</dbReference>
<dbReference type="GO" id="GO:0004622">
    <property type="term" value="F:phosphatidylcholine lysophospholipase activity"/>
    <property type="evidence" value="ECO:0007669"/>
    <property type="project" value="TreeGrafter"/>
</dbReference>
<reference evidence="4" key="1">
    <citation type="submission" date="2019-10" db="EMBL/GenBank/DDBJ databases">
        <title>Corvus moneduloides (New Caledonian crow) genome, bCorMon1, primary haplotype.</title>
        <authorList>
            <person name="Rutz C."/>
            <person name="Fungtammasan C."/>
            <person name="Mountcastle J."/>
            <person name="Formenti G."/>
            <person name="Chow W."/>
            <person name="Howe K."/>
            <person name="Steele M.P."/>
            <person name="Fernandes J."/>
            <person name="Gilbert M.T.P."/>
            <person name="Fedrigo O."/>
            <person name="Jarvis E.D."/>
            <person name="Gemmell N."/>
        </authorList>
    </citation>
    <scope>NUCLEOTIDE SEQUENCE [LARGE SCALE GENOMIC DNA]</scope>
</reference>
<dbReference type="InterPro" id="IPR029058">
    <property type="entry name" value="AB_hydrolase_fold"/>
</dbReference>
<dbReference type="AlphaFoldDB" id="A0A8U7NFR4"/>
<organism evidence="3 4">
    <name type="scientific">Corvus moneduloides</name>
    <name type="common">New Caledonian crow</name>
    <dbReference type="NCBI Taxonomy" id="1196302"/>
    <lineage>
        <taxon>Eukaryota</taxon>
        <taxon>Metazoa</taxon>
        <taxon>Chordata</taxon>
        <taxon>Craniata</taxon>
        <taxon>Vertebrata</taxon>
        <taxon>Euteleostomi</taxon>
        <taxon>Archelosauria</taxon>
        <taxon>Archosauria</taxon>
        <taxon>Dinosauria</taxon>
        <taxon>Saurischia</taxon>
        <taxon>Theropoda</taxon>
        <taxon>Coelurosauria</taxon>
        <taxon>Aves</taxon>
        <taxon>Neognathae</taxon>
        <taxon>Neoaves</taxon>
        <taxon>Telluraves</taxon>
        <taxon>Australaves</taxon>
        <taxon>Passeriformes</taxon>
        <taxon>Corvoidea</taxon>
        <taxon>Corvidae</taxon>
        <taxon>Corvus</taxon>
    </lineage>
</organism>
<gene>
    <name evidence="3" type="primary">ABHD12B</name>
</gene>
<keyword evidence="2" id="KW-0812">Transmembrane</keyword>
<dbReference type="GO" id="GO:0006660">
    <property type="term" value="P:phosphatidylserine catabolic process"/>
    <property type="evidence" value="ECO:0007669"/>
    <property type="project" value="TreeGrafter"/>
</dbReference>
<accession>A0A8U7NFR4</accession>
<feature type="transmembrane region" description="Helical" evidence="2">
    <location>
        <begin position="42"/>
        <end position="60"/>
    </location>
</feature>
<feature type="region of interest" description="Disordered" evidence="1">
    <location>
        <begin position="1"/>
        <end position="31"/>
    </location>
</feature>
<evidence type="ECO:0000313" key="4">
    <source>
        <dbReference type="Proteomes" id="UP000694553"/>
    </source>
</evidence>
<reference evidence="3" key="2">
    <citation type="submission" date="2025-08" db="UniProtKB">
        <authorList>
            <consortium name="Ensembl"/>
        </authorList>
    </citation>
    <scope>IDENTIFICATION</scope>
</reference>
<dbReference type="PANTHER" id="PTHR12277">
    <property type="entry name" value="ALPHA/BETA HYDROLASE DOMAIN-CONTAINING PROTEIN"/>
    <property type="match status" value="1"/>
</dbReference>
<name>A0A8U7NFR4_CORMO</name>